<dbReference type="EMBL" id="JAEPQZ010000019">
    <property type="protein sequence ID" value="KAG2171723.1"/>
    <property type="molecule type" value="Genomic_DNA"/>
</dbReference>
<feature type="compositionally biased region" description="Low complexity" evidence="1">
    <location>
        <begin position="456"/>
        <end position="465"/>
    </location>
</feature>
<feature type="compositionally biased region" description="Acidic residues" evidence="1">
    <location>
        <begin position="197"/>
        <end position="214"/>
    </location>
</feature>
<dbReference type="Proteomes" id="UP000654370">
    <property type="component" value="Unassembled WGS sequence"/>
</dbReference>
<gene>
    <name evidence="2" type="ORF">INT43_008103</name>
</gene>
<reference evidence="2" key="1">
    <citation type="submission" date="2020-12" db="EMBL/GenBank/DDBJ databases">
        <title>Metabolic potential, ecology and presence of endohyphal bacteria is reflected in genomic diversity of Mucoromycotina.</title>
        <authorList>
            <person name="Muszewska A."/>
            <person name="Okrasinska A."/>
            <person name="Steczkiewicz K."/>
            <person name="Drgas O."/>
            <person name="Orlowska M."/>
            <person name="Perlinska-Lenart U."/>
            <person name="Aleksandrzak-Piekarczyk T."/>
            <person name="Szatraj K."/>
            <person name="Zielenkiewicz U."/>
            <person name="Pilsyk S."/>
            <person name="Malc E."/>
            <person name="Mieczkowski P."/>
            <person name="Kruszewska J.S."/>
            <person name="Biernat P."/>
            <person name="Pawlowska J."/>
        </authorList>
    </citation>
    <scope>NUCLEOTIDE SEQUENCE</scope>
    <source>
        <strain evidence="2">WA0000067209</strain>
    </source>
</reference>
<sequence length="614" mass="68840">MGLFTFGKKTKPPKDISPQNNPLKSIPEVSPKGRSQLPYVSNSTGELEKGLSDLLVGDVNSPLAMATTREGKSLLDDILTELTGQSLDQNFQMQDDLQSNASAALQLASRLEFSYKEESAKGVGSNSSNPATASDQSNKCIDGSVYRGLFSADSIYSPTAITGSSQNSVATAVNRTTTSPNQEESKLKERFVVLDSDVSDSEESDGSDDSDEEYHENYKLPGKPRDIIMNRRKQHLAVEANKQAMIDRMKERHRLEARTAVLRSQTLKQNHLTSSSRYHSMQALTPPSNALLHHTASVSYPNQSFQNSMPITYSMQGISARLNEQDSVTLPNQFNEVNMPFQSFARAPTPLMVSPSYSHSTIGPSYTEIRPDVRPSAPSRSKKPGNLNFEQSREKSSQQDGVLRKSRSFTNDQSKRRVADAGLPPLPDSPMSEPSLINNMYIRGRSSHSKHKDSNRISSNTSSSTEESDTPYMPRTPDDISDQVSHLQINRQSDSRYQLSKTDTGSPMDRRAINTVSGYRNGIKHAKSESNLRRHVNPVTNYEEEEYEDRQRAATLKEDSELKWHYRCFRQQDVYTTFADYLAAIQYQKLMLRRQQLMYNPFHPALHANANNFI</sequence>
<feature type="compositionally biased region" description="Polar residues" evidence="1">
    <location>
        <begin position="482"/>
        <end position="505"/>
    </location>
</feature>
<proteinExistence type="predicted"/>
<accession>A0A8H7PD81</accession>
<feature type="region of interest" description="Disordered" evidence="1">
    <location>
        <begin position="356"/>
        <end position="511"/>
    </location>
</feature>
<keyword evidence="3" id="KW-1185">Reference proteome</keyword>
<feature type="region of interest" description="Disordered" evidence="1">
    <location>
        <begin position="1"/>
        <end position="44"/>
    </location>
</feature>
<feature type="region of interest" description="Disordered" evidence="1">
    <location>
        <begin position="161"/>
        <end position="223"/>
    </location>
</feature>
<evidence type="ECO:0000313" key="3">
    <source>
        <dbReference type="Proteomes" id="UP000654370"/>
    </source>
</evidence>
<dbReference type="AlphaFoldDB" id="A0A8H7PD81"/>
<feature type="compositionally biased region" description="Basic and acidic residues" evidence="1">
    <location>
        <begin position="183"/>
        <end position="192"/>
    </location>
</feature>
<dbReference type="OrthoDB" id="10428507at2759"/>
<feature type="compositionally biased region" description="Polar residues" evidence="1">
    <location>
        <begin position="161"/>
        <end position="182"/>
    </location>
</feature>
<organism evidence="2 3">
    <name type="scientific">Mortierella isabellina</name>
    <name type="common">Filamentous fungus</name>
    <name type="synonym">Umbelopsis isabellina</name>
    <dbReference type="NCBI Taxonomy" id="91625"/>
    <lineage>
        <taxon>Eukaryota</taxon>
        <taxon>Fungi</taxon>
        <taxon>Fungi incertae sedis</taxon>
        <taxon>Mucoromycota</taxon>
        <taxon>Mucoromycotina</taxon>
        <taxon>Umbelopsidomycetes</taxon>
        <taxon>Umbelopsidales</taxon>
        <taxon>Umbelopsidaceae</taxon>
        <taxon>Umbelopsis</taxon>
    </lineage>
</organism>
<evidence type="ECO:0000313" key="2">
    <source>
        <dbReference type="EMBL" id="KAG2171723.1"/>
    </source>
</evidence>
<protein>
    <submittedName>
        <fullName evidence="2">Uncharacterized protein</fullName>
    </submittedName>
</protein>
<evidence type="ECO:0000256" key="1">
    <source>
        <dbReference type="SAM" id="MobiDB-lite"/>
    </source>
</evidence>
<name>A0A8H7PD81_MORIS</name>
<comment type="caution">
    <text evidence="2">The sequence shown here is derived from an EMBL/GenBank/DDBJ whole genome shotgun (WGS) entry which is preliminary data.</text>
</comment>